<keyword evidence="1" id="KW-0472">Membrane</keyword>
<proteinExistence type="predicted"/>
<keyword evidence="2" id="KW-0614">Plasmid</keyword>
<dbReference type="AlphaFoldDB" id="A0A088B2Y5"/>
<accession>A0A088B2Y5</accession>
<evidence type="ECO:0000256" key="1">
    <source>
        <dbReference type="SAM" id="Phobius"/>
    </source>
</evidence>
<keyword evidence="1" id="KW-1133">Transmembrane helix</keyword>
<feature type="transmembrane region" description="Helical" evidence="1">
    <location>
        <begin position="20"/>
        <end position="43"/>
    </location>
</feature>
<name>A0A088B2Y5_9HYPH</name>
<dbReference type="EMBL" id="JX627580">
    <property type="protein sequence ID" value="AGO88256.1"/>
    <property type="molecule type" value="Genomic_DNA"/>
</dbReference>
<protein>
    <submittedName>
        <fullName evidence="2">Protein of unassigned function</fullName>
    </submittedName>
</protein>
<gene>
    <name evidence="2" type="ORF">MOC_1p0018</name>
</gene>
<organism evidence="2">
    <name type="scientific">Methylobacterium oryzae CBMB20</name>
    <dbReference type="NCBI Taxonomy" id="693986"/>
    <lineage>
        <taxon>Bacteria</taxon>
        <taxon>Pseudomonadati</taxon>
        <taxon>Pseudomonadota</taxon>
        <taxon>Alphaproteobacteria</taxon>
        <taxon>Hyphomicrobiales</taxon>
        <taxon>Methylobacteriaceae</taxon>
        <taxon>Methylobacterium</taxon>
    </lineage>
</organism>
<geneLocation type="plasmid" evidence="2">
    <name>pMOC1</name>
</geneLocation>
<keyword evidence="1" id="KW-0812">Transmembrane</keyword>
<evidence type="ECO:0000313" key="2">
    <source>
        <dbReference type="EMBL" id="AGO88256.1"/>
    </source>
</evidence>
<sequence>MTFRGAYFECAGPMGFWVKTFVALVMGDLLFAAALSIGISLLLSGI</sequence>
<reference evidence="2" key="1">
    <citation type="journal article" date="2014" name="PLoS ONE">
        <title>Genome Information of Methylobacterium oryzae, a Plant-Probiotic Methylotroph in the Phyllosphere.</title>
        <authorList>
            <person name="Kwak M.J."/>
            <person name="Jeong H."/>
            <person name="Madhaiyan M."/>
            <person name="Lee Y."/>
            <person name="Sa T.M."/>
            <person name="Oh T.K."/>
            <person name="Kim J.F."/>
        </authorList>
    </citation>
    <scope>NUCLEOTIDE SEQUENCE</scope>
    <source>
        <strain evidence="2">CBMB20</strain>
        <plasmid evidence="2">pMOC1</plasmid>
    </source>
</reference>